<proteinExistence type="predicted"/>
<dbReference type="AlphaFoldDB" id="A0A1X7V560"/>
<organism evidence="1">
    <name type="scientific">Amphimedon queenslandica</name>
    <name type="common">Sponge</name>
    <dbReference type="NCBI Taxonomy" id="400682"/>
    <lineage>
        <taxon>Eukaryota</taxon>
        <taxon>Metazoa</taxon>
        <taxon>Porifera</taxon>
        <taxon>Demospongiae</taxon>
        <taxon>Heteroscleromorpha</taxon>
        <taxon>Haplosclerida</taxon>
        <taxon>Niphatidae</taxon>
        <taxon>Amphimedon</taxon>
    </lineage>
</organism>
<sequence>MRFEAKHSYFKSLAQQVKCFKNNEKTLADHHQSLTCYYSSRDSYINQDWSFGRVNANNATSKNKE</sequence>
<reference evidence="1" key="1">
    <citation type="submission" date="2017-05" db="UniProtKB">
        <authorList>
            <consortium name="EnsemblMetazoa"/>
        </authorList>
    </citation>
    <scope>IDENTIFICATION</scope>
</reference>
<evidence type="ECO:0000313" key="1">
    <source>
        <dbReference type="EnsemblMetazoa" id="Aqu2.1.34969_001"/>
    </source>
</evidence>
<protein>
    <submittedName>
        <fullName evidence="1">Uncharacterized protein</fullName>
    </submittedName>
</protein>
<dbReference type="EnsemblMetazoa" id="Aqu2.1.34969_001">
    <property type="protein sequence ID" value="Aqu2.1.34969_001"/>
    <property type="gene ID" value="Aqu2.1.34969"/>
</dbReference>
<dbReference type="InParanoid" id="A0A1X7V560"/>
<name>A0A1X7V560_AMPQE</name>
<accession>A0A1X7V560</accession>